<dbReference type="Gene3D" id="1.50.10.10">
    <property type="match status" value="1"/>
</dbReference>
<dbReference type="Pfam" id="PF17389">
    <property type="entry name" value="Bac_rhamnosid6H"/>
    <property type="match status" value="1"/>
</dbReference>
<dbReference type="InterPro" id="IPR012341">
    <property type="entry name" value="6hp_glycosidase-like_sf"/>
</dbReference>
<sequence length="881" mass="97372">MPASPVVRVRTPTVEHLRDGLGLGTPRPRLSWLIEGDSPNWRQESYEIELERDFSRSTSGQIRSDESVLVPWPFPPLGSREQVRARVRVWGHDETAPTEWSEPLQLETGLLHANDWSALMVSPRATTERLPVFRREFTVRDDLLQARLYVTALGVYEAEINGERVGDDVLAPEWTSYQHRLLYRTHDITTHLRDGPNAIGVMVADGWYRGRMGWTGRREVYGQDLGLLAQLELTYRDDSRETIATGADWSWGLGPVISSDLYDGEDYDARLLRDDWSIASDGPADWAPAEVLPFDHSVLAAPESPPVRRTETIQPVRVIRSPAGRVLLDFGQNLVGRVQLTVAGPAGHRIELRHAEVLEHGELGTRPLRSALARDVYTLRGGDTEHWEPRFTVHGFRYVEIGGWPSKDGVPPVGAVRAVVCHTDMAATGTFTCSDPLLQRLHDNVVWSMRGNFLGIPTDCPQRDERLGWTGDIAAFAPTAGFLYDCAGMLSSWLRDLAADQEPGGKVPIFVPWVDVWHPGRRDVQAEPLMAGWGDAATIVPWTLYQRFGDAGVLERQYSSAVAWTQALLSLDPRDPRSSSHQFGDWLDPTAPPDRPGDGATDPALVLAAYQVRSLDMIAAMANALDRTRDAVKFQQLAKDRRAVFAEFFASDGTAHRESQTSYALALVFDLLAPNQRRTAGDRLARLVLDSGHRIGTGFIGTPIICDALTSTGHLEAAYRLLQQTESPSWLHPVTLGATTVWERWDSMLPDGTINPGEMTSFNHYALGSIADWMHRTVAGLAPSAPGYREVLVAPKPGGTLSSAGATHRTPYGDVSVSWNLEGRLFTLCLKLPIGTTGWVALPDGSAERAVGSGIHVFTCLLEQPEQTREPVPAVQDQTER</sequence>
<dbReference type="Gene3D" id="2.60.120.260">
    <property type="entry name" value="Galactose-binding domain-like"/>
    <property type="match status" value="2"/>
</dbReference>
<evidence type="ECO:0000256" key="4">
    <source>
        <dbReference type="SAM" id="MobiDB-lite"/>
    </source>
</evidence>
<organism evidence="9 10">
    <name type="scientific">Kibdelosporangium banguiense</name>
    <dbReference type="NCBI Taxonomy" id="1365924"/>
    <lineage>
        <taxon>Bacteria</taxon>
        <taxon>Bacillati</taxon>
        <taxon>Actinomycetota</taxon>
        <taxon>Actinomycetes</taxon>
        <taxon>Pseudonocardiales</taxon>
        <taxon>Pseudonocardiaceae</taxon>
        <taxon>Kibdelosporangium</taxon>
    </lineage>
</organism>
<evidence type="ECO:0000259" key="5">
    <source>
        <dbReference type="Pfam" id="PF05592"/>
    </source>
</evidence>
<dbReference type="InterPro" id="IPR016007">
    <property type="entry name" value="Alpha_rhamnosid"/>
</dbReference>
<dbReference type="Pfam" id="PF08531">
    <property type="entry name" value="Bac_rhamnosid_N"/>
    <property type="match status" value="1"/>
</dbReference>
<feature type="region of interest" description="Disordered" evidence="4">
    <location>
        <begin position="573"/>
        <end position="600"/>
    </location>
</feature>
<evidence type="ECO:0000256" key="1">
    <source>
        <dbReference type="ARBA" id="ARBA00001445"/>
    </source>
</evidence>
<dbReference type="RefSeq" id="WP_209645863.1">
    <property type="nucleotide sequence ID" value="NZ_JAGINW010000001.1"/>
</dbReference>
<evidence type="ECO:0000256" key="3">
    <source>
        <dbReference type="ARBA" id="ARBA00022801"/>
    </source>
</evidence>
<keyword evidence="10" id="KW-1185">Reference proteome</keyword>
<dbReference type="PANTHER" id="PTHR33307:SF6">
    <property type="entry name" value="ALPHA-RHAMNOSIDASE (EUROFUNG)-RELATED"/>
    <property type="match status" value="1"/>
</dbReference>
<dbReference type="InterPro" id="IPR035396">
    <property type="entry name" value="Bac_rhamnosid6H"/>
</dbReference>
<evidence type="ECO:0000313" key="10">
    <source>
        <dbReference type="Proteomes" id="UP001519332"/>
    </source>
</evidence>
<feature type="domain" description="Alpha-L-rhamnosidase C-terminal" evidence="8">
    <location>
        <begin position="780"/>
        <end position="853"/>
    </location>
</feature>
<evidence type="ECO:0000313" key="9">
    <source>
        <dbReference type="EMBL" id="MBP2328976.1"/>
    </source>
</evidence>
<gene>
    <name evidence="9" type="ORF">JOF56_009361</name>
</gene>
<feature type="domain" description="Alpha-L-rhamnosidase six-hairpin glycosidase" evidence="7">
    <location>
        <begin position="427"/>
        <end position="778"/>
    </location>
</feature>
<evidence type="ECO:0000259" key="6">
    <source>
        <dbReference type="Pfam" id="PF08531"/>
    </source>
</evidence>
<comment type="catalytic activity">
    <reaction evidence="1">
        <text>Hydrolysis of terminal non-reducing alpha-L-rhamnose residues in alpha-L-rhamnosides.</text>
        <dbReference type="EC" id="3.2.1.40"/>
    </reaction>
</comment>
<proteinExistence type="predicted"/>
<dbReference type="EC" id="3.2.1.40" evidence="2"/>
<accession>A0ABS4TYF9</accession>
<evidence type="ECO:0000259" key="7">
    <source>
        <dbReference type="Pfam" id="PF17389"/>
    </source>
</evidence>
<dbReference type="InterPro" id="IPR008902">
    <property type="entry name" value="Rhamnosid_concanavalin"/>
</dbReference>
<dbReference type="InterPro" id="IPR013783">
    <property type="entry name" value="Ig-like_fold"/>
</dbReference>
<dbReference type="Pfam" id="PF25788">
    <property type="entry name" value="Ig_Rha78A_N"/>
    <property type="match status" value="1"/>
</dbReference>
<dbReference type="InterPro" id="IPR013737">
    <property type="entry name" value="Bac_rhamnosid_N"/>
</dbReference>
<protein>
    <recommendedName>
        <fullName evidence="2">alpha-L-rhamnosidase</fullName>
        <ecNumber evidence="2">3.2.1.40</ecNumber>
    </recommendedName>
</protein>
<dbReference type="GO" id="GO:0030596">
    <property type="term" value="F:alpha-L-rhamnosidase activity"/>
    <property type="evidence" value="ECO:0007669"/>
    <property type="project" value="UniProtKB-EC"/>
</dbReference>
<dbReference type="Pfam" id="PF17390">
    <property type="entry name" value="Bac_rhamnosid_C"/>
    <property type="match status" value="1"/>
</dbReference>
<dbReference type="SUPFAM" id="SSF48208">
    <property type="entry name" value="Six-hairpin glycosidases"/>
    <property type="match status" value="1"/>
</dbReference>
<dbReference type="Proteomes" id="UP001519332">
    <property type="component" value="Unassembled WGS sequence"/>
</dbReference>
<dbReference type="Gene3D" id="2.60.40.10">
    <property type="entry name" value="Immunoglobulins"/>
    <property type="match status" value="1"/>
</dbReference>
<dbReference type="Gene3D" id="2.60.420.10">
    <property type="entry name" value="Maltose phosphorylase, domain 3"/>
    <property type="match status" value="1"/>
</dbReference>
<dbReference type="PIRSF" id="PIRSF010631">
    <property type="entry name" value="A-rhamnsds"/>
    <property type="match status" value="1"/>
</dbReference>
<dbReference type="InterPro" id="IPR008928">
    <property type="entry name" value="6-hairpin_glycosidase_sf"/>
</dbReference>
<dbReference type="Pfam" id="PF05592">
    <property type="entry name" value="Bac_rhamnosid"/>
    <property type="match status" value="1"/>
</dbReference>
<dbReference type="EMBL" id="JAGINW010000001">
    <property type="protein sequence ID" value="MBP2328976.1"/>
    <property type="molecule type" value="Genomic_DNA"/>
</dbReference>
<name>A0ABS4TYF9_9PSEU</name>
<reference evidence="9 10" key="1">
    <citation type="submission" date="2021-03" db="EMBL/GenBank/DDBJ databases">
        <title>Sequencing the genomes of 1000 actinobacteria strains.</title>
        <authorList>
            <person name="Klenk H.-P."/>
        </authorList>
    </citation>
    <scope>NUCLEOTIDE SEQUENCE [LARGE SCALE GENOMIC DNA]</scope>
    <source>
        <strain evidence="9 10">DSM 46670</strain>
    </source>
</reference>
<dbReference type="PANTHER" id="PTHR33307">
    <property type="entry name" value="ALPHA-RHAMNOSIDASE (EUROFUNG)"/>
    <property type="match status" value="1"/>
</dbReference>
<keyword evidence="9" id="KW-0326">Glycosidase</keyword>
<feature type="domain" description="Alpha-L-rhamnosidase concanavalin-like" evidence="5">
    <location>
        <begin position="321"/>
        <end position="407"/>
    </location>
</feature>
<feature type="domain" description="Bacterial alpha-L-rhamnosidase N-terminal" evidence="6">
    <location>
        <begin position="143"/>
        <end position="311"/>
    </location>
</feature>
<evidence type="ECO:0000259" key="8">
    <source>
        <dbReference type="Pfam" id="PF17390"/>
    </source>
</evidence>
<comment type="caution">
    <text evidence="9">The sequence shown here is derived from an EMBL/GenBank/DDBJ whole genome shotgun (WGS) entry which is preliminary data.</text>
</comment>
<evidence type="ECO:0000256" key="2">
    <source>
        <dbReference type="ARBA" id="ARBA00012652"/>
    </source>
</evidence>
<dbReference type="InterPro" id="IPR035398">
    <property type="entry name" value="Bac_rhamnosid_C"/>
</dbReference>
<keyword evidence="3 9" id="KW-0378">Hydrolase</keyword>